<evidence type="ECO:0000313" key="3">
    <source>
        <dbReference type="EMBL" id="MBN7817568.1"/>
    </source>
</evidence>
<protein>
    <submittedName>
        <fullName evidence="3">Glycosyltransferase family 4 protein</fullName>
    </submittedName>
</protein>
<dbReference type="RefSeq" id="WP_206588234.1">
    <property type="nucleotide sequence ID" value="NZ_JAFKCU010000006.1"/>
</dbReference>
<dbReference type="CDD" id="cd03801">
    <property type="entry name" value="GT4_PimA-like"/>
    <property type="match status" value="1"/>
</dbReference>
<gene>
    <name evidence="3" type="ORF">J0A69_19150</name>
</gene>
<comment type="caution">
    <text evidence="3">The sequence shown here is derived from an EMBL/GenBank/DDBJ whole genome shotgun (WGS) entry which is preliminary data.</text>
</comment>
<dbReference type="Pfam" id="PF13439">
    <property type="entry name" value="Glyco_transf_4"/>
    <property type="match status" value="1"/>
</dbReference>
<proteinExistence type="predicted"/>
<dbReference type="SUPFAM" id="SSF53756">
    <property type="entry name" value="UDP-Glycosyltransferase/glycogen phosphorylase"/>
    <property type="match status" value="1"/>
</dbReference>
<dbReference type="Gene3D" id="3.40.50.2000">
    <property type="entry name" value="Glycogen Phosphorylase B"/>
    <property type="match status" value="2"/>
</dbReference>
<sequence>MHICFLSHEYPKPGLNPGGVGVFLYTFSHSLVSVGHSVTILGANDSKEDEDQANGNLRIIRFGTPSLPGINWMFIAKKLNTYLKEINKSKKIDIVEGSELALAFLTKIPSITYVIRLHGGHHFFSDSENRPVNFWKGFQEKRSFKKADAFIAVSDYVRIHTAKYLSFHQKPLATIRYMIDQNRFSYRAEYPEAKPYSLTFAGTICEKKGVGNLVAAMPQVISHFPEASLDIYGKEWFFPNGESYTDLIKNKIEKMGLGDKIKIHPPVSHDQIPTIYSKASICIFPSFMETQGLVAPEAMLMGKVVIFTDKGPGPETITHGENGFLCNPLEVSNIEDTIITAFRAREKFTEIGKEAYLKASQMFNVSNVLERNLSFYNSVIDG</sequence>
<dbReference type="InterPro" id="IPR028098">
    <property type="entry name" value="Glyco_trans_4-like_N"/>
</dbReference>
<feature type="domain" description="Glycosyl transferase family 1" evidence="1">
    <location>
        <begin position="191"/>
        <end position="356"/>
    </location>
</feature>
<dbReference type="Proteomes" id="UP000664480">
    <property type="component" value="Unassembled WGS sequence"/>
</dbReference>
<feature type="domain" description="Glycosyltransferase subfamily 4-like N-terminal" evidence="2">
    <location>
        <begin position="17"/>
        <end position="181"/>
    </location>
</feature>
<organism evidence="3 4">
    <name type="scientific">Algoriphagus pacificus</name>
    <dbReference type="NCBI Taxonomy" id="2811234"/>
    <lineage>
        <taxon>Bacteria</taxon>
        <taxon>Pseudomonadati</taxon>
        <taxon>Bacteroidota</taxon>
        <taxon>Cytophagia</taxon>
        <taxon>Cytophagales</taxon>
        <taxon>Cyclobacteriaceae</taxon>
        <taxon>Algoriphagus</taxon>
    </lineage>
</organism>
<dbReference type="PANTHER" id="PTHR12526">
    <property type="entry name" value="GLYCOSYLTRANSFERASE"/>
    <property type="match status" value="1"/>
</dbReference>
<dbReference type="Pfam" id="PF00534">
    <property type="entry name" value="Glycos_transf_1"/>
    <property type="match status" value="1"/>
</dbReference>
<dbReference type="InterPro" id="IPR001296">
    <property type="entry name" value="Glyco_trans_1"/>
</dbReference>
<evidence type="ECO:0000313" key="4">
    <source>
        <dbReference type="Proteomes" id="UP000664480"/>
    </source>
</evidence>
<dbReference type="EMBL" id="JAFKCU010000006">
    <property type="protein sequence ID" value="MBN7817568.1"/>
    <property type="molecule type" value="Genomic_DNA"/>
</dbReference>
<evidence type="ECO:0000259" key="1">
    <source>
        <dbReference type="Pfam" id="PF00534"/>
    </source>
</evidence>
<reference evidence="3 4" key="1">
    <citation type="submission" date="2021-03" db="EMBL/GenBank/DDBJ databases">
        <title>novel species isolated from a fishpond in China.</title>
        <authorList>
            <person name="Lu H."/>
            <person name="Cai Z."/>
        </authorList>
    </citation>
    <scope>NUCLEOTIDE SEQUENCE [LARGE SCALE GENOMIC DNA]</scope>
    <source>
        <strain evidence="3 4">YJ13C</strain>
    </source>
</reference>
<evidence type="ECO:0000259" key="2">
    <source>
        <dbReference type="Pfam" id="PF13439"/>
    </source>
</evidence>
<accession>A0ABS3CKD3</accession>
<name>A0ABS3CKD3_9BACT</name>
<keyword evidence="4" id="KW-1185">Reference proteome</keyword>